<sequence length="503" mass="53007">MTPPLSADYVVVGAGSAGCVLARRLLETTDGSVVVLEAGGSPDDLGSSTDPRRWVENIGAPHDWTYTYGPEPGLDDRTLLLSRGRVLGGSGSTNALVWVRGQRSDYDGWAAAGATGWSFDEVLPYFRRSEDWEDGTSALRGAGGPVRVERCTDLHPVAQALVEAGISHGMPYLDDINVAEPVGAGPINIDAAAGVRTSTWTGHLRPVLDHERLTVVTGAQVTGLSVRGGRCTGVDVVIDGSTHAIRAERETLLCAGSIDSPRLLLASGIGPADRLRAVGVEPVLDLPGVGENLQEHPIIAGLCFEASEELPPLRDNLEGSMAFWRSAPGVPDLTFVSVQIPYVSAEVAQAHPVPPNAFCLAPGVMAVRSRGRLRLTPDGGLDIRSNMLTDPADVDAAVAGVEIGLELADQPAFRKLVARRVAPETTDRTSLVQFVRRAAMPYFHPVGTCAMGVDEASVVDPDLRVRGIEGLRVADASVMPTITSANTNAPTVMIAERAAHLVA</sequence>
<keyword evidence="8" id="KW-1185">Reference proteome</keyword>
<dbReference type="InterPro" id="IPR000172">
    <property type="entry name" value="GMC_OxRdtase_N"/>
</dbReference>
<dbReference type="PANTHER" id="PTHR11552">
    <property type="entry name" value="GLUCOSE-METHANOL-CHOLINE GMC OXIDOREDUCTASE"/>
    <property type="match status" value="1"/>
</dbReference>
<evidence type="ECO:0000256" key="3">
    <source>
        <dbReference type="ARBA" id="ARBA00022630"/>
    </source>
</evidence>
<dbReference type="EC" id="1.1.99.1" evidence="7"/>
<feature type="binding site" evidence="5">
    <location>
        <position position="86"/>
    </location>
    <ligand>
        <name>FAD</name>
        <dbReference type="ChEBI" id="CHEBI:57692"/>
    </ligand>
</feature>
<dbReference type="Pfam" id="PF00732">
    <property type="entry name" value="GMC_oxred_N"/>
    <property type="match status" value="1"/>
</dbReference>
<dbReference type="PANTHER" id="PTHR11552:SF147">
    <property type="entry name" value="CHOLINE DEHYDROGENASE, MITOCHONDRIAL"/>
    <property type="match status" value="1"/>
</dbReference>
<protein>
    <submittedName>
        <fullName evidence="7">Choline dehydrogenase</fullName>
        <ecNumber evidence="7">1.1.99.1</ecNumber>
    </submittedName>
</protein>
<dbReference type="RefSeq" id="WP_179794969.1">
    <property type="nucleotide sequence ID" value="NZ_BAABHP010000014.1"/>
</dbReference>
<dbReference type="PIRSF" id="PIRSF000137">
    <property type="entry name" value="Alcohol_oxidase"/>
    <property type="match status" value="1"/>
</dbReference>
<evidence type="ECO:0000259" key="6">
    <source>
        <dbReference type="PROSITE" id="PS00624"/>
    </source>
</evidence>
<name>A0A7Y9J6M1_9PSEU</name>
<dbReference type="PROSITE" id="PS00624">
    <property type="entry name" value="GMC_OXRED_2"/>
    <property type="match status" value="1"/>
</dbReference>
<accession>A0A7Y9J6M1</accession>
<dbReference type="GO" id="GO:0050660">
    <property type="term" value="F:flavin adenine dinucleotide binding"/>
    <property type="evidence" value="ECO:0007669"/>
    <property type="project" value="InterPro"/>
</dbReference>
<evidence type="ECO:0000256" key="4">
    <source>
        <dbReference type="ARBA" id="ARBA00022827"/>
    </source>
</evidence>
<dbReference type="Pfam" id="PF05199">
    <property type="entry name" value="GMC_oxred_C"/>
    <property type="match status" value="1"/>
</dbReference>
<dbReference type="InterPro" id="IPR012132">
    <property type="entry name" value="GMC_OxRdtase"/>
</dbReference>
<proteinExistence type="inferred from homology"/>
<dbReference type="SUPFAM" id="SSF54373">
    <property type="entry name" value="FAD-linked reductases, C-terminal domain"/>
    <property type="match status" value="1"/>
</dbReference>
<reference evidence="7 8" key="1">
    <citation type="submission" date="2020-07" db="EMBL/GenBank/DDBJ databases">
        <title>Sequencing the genomes of 1000 actinobacteria strains.</title>
        <authorList>
            <person name="Klenk H.-P."/>
        </authorList>
    </citation>
    <scope>NUCLEOTIDE SEQUENCE [LARGE SCALE GENOMIC DNA]</scope>
    <source>
        <strain evidence="7 8">DSM 45772</strain>
    </source>
</reference>
<dbReference type="AlphaFoldDB" id="A0A7Y9J6M1"/>
<feature type="binding site" evidence="5">
    <location>
        <position position="221"/>
    </location>
    <ligand>
        <name>FAD</name>
        <dbReference type="ChEBI" id="CHEBI:57692"/>
    </ligand>
</feature>
<dbReference type="InterPro" id="IPR036188">
    <property type="entry name" value="FAD/NAD-bd_sf"/>
</dbReference>
<feature type="domain" description="Glucose-methanol-choline oxidoreductase N-terminal" evidence="6">
    <location>
        <begin position="256"/>
        <end position="270"/>
    </location>
</feature>
<feature type="binding site" evidence="5">
    <location>
        <begin position="94"/>
        <end position="97"/>
    </location>
    <ligand>
        <name>FAD</name>
        <dbReference type="ChEBI" id="CHEBI:57692"/>
    </ligand>
</feature>
<keyword evidence="7" id="KW-0560">Oxidoreductase</keyword>
<gene>
    <name evidence="7" type="ORF">BJ983_003507</name>
</gene>
<dbReference type="Proteomes" id="UP000535890">
    <property type="component" value="Unassembled WGS sequence"/>
</dbReference>
<comment type="caution">
    <text evidence="7">The sequence shown here is derived from an EMBL/GenBank/DDBJ whole genome shotgun (WGS) entry which is preliminary data.</text>
</comment>
<keyword evidence="3" id="KW-0285">Flavoprotein</keyword>
<comment type="similarity">
    <text evidence="2">Belongs to the GMC oxidoreductase family.</text>
</comment>
<evidence type="ECO:0000256" key="2">
    <source>
        <dbReference type="ARBA" id="ARBA00010790"/>
    </source>
</evidence>
<comment type="cofactor">
    <cofactor evidence="1 5">
        <name>FAD</name>
        <dbReference type="ChEBI" id="CHEBI:57692"/>
    </cofactor>
</comment>
<dbReference type="GO" id="GO:0008812">
    <property type="term" value="F:choline dehydrogenase activity"/>
    <property type="evidence" value="ECO:0007669"/>
    <property type="project" value="UniProtKB-EC"/>
</dbReference>
<dbReference type="SUPFAM" id="SSF51905">
    <property type="entry name" value="FAD/NAD(P)-binding domain"/>
    <property type="match status" value="1"/>
</dbReference>
<dbReference type="InterPro" id="IPR007867">
    <property type="entry name" value="GMC_OxRtase_C"/>
</dbReference>
<dbReference type="Gene3D" id="3.50.50.60">
    <property type="entry name" value="FAD/NAD(P)-binding domain"/>
    <property type="match status" value="1"/>
</dbReference>
<keyword evidence="4 5" id="KW-0274">FAD</keyword>
<evidence type="ECO:0000256" key="1">
    <source>
        <dbReference type="ARBA" id="ARBA00001974"/>
    </source>
</evidence>
<feature type="binding site" evidence="5">
    <location>
        <position position="442"/>
    </location>
    <ligand>
        <name>substrate</name>
    </ligand>
</feature>
<evidence type="ECO:0000256" key="5">
    <source>
        <dbReference type="PIRSR" id="PIRSR000137-2"/>
    </source>
</evidence>
<evidence type="ECO:0000313" key="7">
    <source>
        <dbReference type="EMBL" id="NYD37405.1"/>
    </source>
</evidence>
<dbReference type="Gene3D" id="3.30.560.10">
    <property type="entry name" value="Glucose Oxidase, domain 3"/>
    <property type="match status" value="1"/>
</dbReference>
<organism evidence="7 8">
    <name type="scientific">Actinomycetospora corticicola</name>
    <dbReference type="NCBI Taxonomy" id="663602"/>
    <lineage>
        <taxon>Bacteria</taxon>
        <taxon>Bacillati</taxon>
        <taxon>Actinomycetota</taxon>
        <taxon>Actinomycetes</taxon>
        <taxon>Pseudonocardiales</taxon>
        <taxon>Pseudonocardiaceae</taxon>
        <taxon>Actinomycetospora</taxon>
    </lineage>
</organism>
<evidence type="ECO:0000313" key="8">
    <source>
        <dbReference type="Proteomes" id="UP000535890"/>
    </source>
</evidence>
<dbReference type="EMBL" id="JACCBN010000001">
    <property type="protein sequence ID" value="NYD37405.1"/>
    <property type="molecule type" value="Genomic_DNA"/>
</dbReference>